<name>A0AAN9G557_9CAEN</name>
<reference evidence="7 8" key="1">
    <citation type="submission" date="2024-02" db="EMBL/GenBank/DDBJ databases">
        <title>Chromosome-scale genome assembly of the rough periwinkle Littorina saxatilis.</title>
        <authorList>
            <person name="De Jode A."/>
            <person name="Faria R."/>
            <person name="Formenti G."/>
            <person name="Sims Y."/>
            <person name="Smith T.P."/>
            <person name="Tracey A."/>
            <person name="Wood J.M.D."/>
            <person name="Zagrodzka Z.B."/>
            <person name="Johannesson K."/>
            <person name="Butlin R.K."/>
            <person name="Leder E.H."/>
        </authorList>
    </citation>
    <scope>NUCLEOTIDE SEQUENCE [LARGE SCALE GENOMIC DNA]</scope>
    <source>
        <strain evidence="7">Snail1</strain>
        <tissue evidence="7">Muscle</tissue>
    </source>
</reference>
<gene>
    <name evidence="7" type="ORF">V1264_005129</name>
</gene>
<dbReference type="AlphaFoldDB" id="A0AAN9G557"/>
<evidence type="ECO:0000256" key="4">
    <source>
        <dbReference type="SAM" id="MobiDB-lite"/>
    </source>
</evidence>
<evidence type="ECO:0000313" key="7">
    <source>
        <dbReference type="EMBL" id="KAK7095763.1"/>
    </source>
</evidence>
<evidence type="ECO:0000313" key="8">
    <source>
        <dbReference type="Proteomes" id="UP001374579"/>
    </source>
</evidence>
<keyword evidence="8" id="KW-1185">Reference proteome</keyword>
<protein>
    <recommendedName>
        <fullName evidence="6">CUB domain-containing protein</fullName>
    </recommendedName>
</protein>
<dbReference type="SUPFAM" id="SSF49854">
    <property type="entry name" value="Spermadhesin, CUB domain"/>
    <property type="match status" value="1"/>
</dbReference>
<feature type="domain" description="CUB" evidence="6">
    <location>
        <begin position="34"/>
        <end position="144"/>
    </location>
</feature>
<dbReference type="PROSITE" id="PS01180">
    <property type="entry name" value="CUB"/>
    <property type="match status" value="1"/>
</dbReference>
<dbReference type="InterPro" id="IPR000859">
    <property type="entry name" value="CUB_dom"/>
</dbReference>
<feature type="chain" id="PRO_5042817831" description="CUB domain-containing protein" evidence="5">
    <location>
        <begin position="26"/>
        <end position="150"/>
    </location>
</feature>
<evidence type="ECO:0000256" key="2">
    <source>
        <dbReference type="ARBA" id="ARBA00023157"/>
    </source>
</evidence>
<evidence type="ECO:0000256" key="5">
    <source>
        <dbReference type="SAM" id="SignalP"/>
    </source>
</evidence>
<organism evidence="7 8">
    <name type="scientific">Littorina saxatilis</name>
    <dbReference type="NCBI Taxonomy" id="31220"/>
    <lineage>
        <taxon>Eukaryota</taxon>
        <taxon>Metazoa</taxon>
        <taxon>Spiralia</taxon>
        <taxon>Lophotrochozoa</taxon>
        <taxon>Mollusca</taxon>
        <taxon>Gastropoda</taxon>
        <taxon>Caenogastropoda</taxon>
        <taxon>Littorinimorpha</taxon>
        <taxon>Littorinoidea</taxon>
        <taxon>Littorinidae</taxon>
        <taxon>Littorina</taxon>
    </lineage>
</organism>
<keyword evidence="5" id="KW-0732">Signal</keyword>
<evidence type="ECO:0000256" key="1">
    <source>
        <dbReference type="ARBA" id="ARBA00022737"/>
    </source>
</evidence>
<dbReference type="EMBL" id="JBAMIC010000014">
    <property type="protein sequence ID" value="KAK7095763.1"/>
    <property type="molecule type" value="Genomic_DNA"/>
</dbReference>
<evidence type="ECO:0000259" key="6">
    <source>
        <dbReference type="PROSITE" id="PS01180"/>
    </source>
</evidence>
<dbReference type="Gene3D" id="2.60.120.290">
    <property type="entry name" value="Spermadhesin, CUB domain"/>
    <property type="match status" value="1"/>
</dbReference>
<evidence type="ECO:0000256" key="3">
    <source>
        <dbReference type="PROSITE-ProRule" id="PRU00059"/>
    </source>
</evidence>
<comment type="caution">
    <text evidence="3">Lacks conserved residue(s) required for the propagation of feature annotation.</text>
</comment>
<dbReference type="CDD" id="cd00041">
    <property type="entry name" value="CUB"/>
    <property type="match status" value="1"/>
</dbReference>
<sequence length="150" mass="16427">MPLSSALFLPLVLFVSVVTFEFSLADPEVSSAQPDNNVRGNSGYITSRNYPENYPNDEDYEVTVTLDQAGPQTVELTLDDFDVERCTLCDCDNVLINGDGSNRLCGVKNGQKISVDVAGDTFTVTLHTDDDVEKRGFNISYNVEQGESVC</sequence>
<keyword evidence="2" id="KW-1015">Disulfide bond</keyword>
<dbReference type="PANTHER" id="PTHR24251">
    <property type="entry name" value="OVOCHYMASE-RELATED"/>
    <property type="match status" value="1"/>
</dbReference>
<proteinExistence type="predicted"/>
<feature type="compositionally biased region" description="Polar residues" evidence="4">
    <location>
        <begin position="30"/>
        <end position="50"/>
    </location>
</feature>
<comment type="caution">
    <text evidence="7">The sequence shown here is derived from an EMBL/GenBank/DDBJ whole genome shotgun (WGS) entry which is preliminary data.</text>
</comment>
<dbReference type="Proteomes" id="UP001374579">
    <property type="component" value="Unassembled WGS sequence"/>
</dbReference>
<feature type="signal peptide" evidence="5">
    <location>
        <begin position="1"/>
        <end position="25"/>
    </location>
</feature>
<dbReference type="Pfam" id="PF00431">
    <property type="entry name" value="CUB"/>
    <property type="match status" value="1"/>
</dbReference>
<accession>A0AAN9G557</accession>
<feature type="region of interest" description="Disordered" evidence="4">
    <location>
        <begin position="29"/>
        <end position="52"/>
    </location>
</feature>
<keyword evidence="1" id="KW-0677">Repeat</keyword>
<dbReference type="SMART" id="SM00042">
    <property type="entry name" value="CUB"/>
    <property type="match status" value="1"/>
</dbReference>
<dbReference type="InterPro" id="IPR035914">
    <property type="entry name" value="Sperma_CUB_dom_sf"/>
</dbReference>